<dbReference type="HOGENOM" id="CLU_042538_2_0_1"/>
<dbReference type="PANTHER" id="PTHR35201">
    <property type="entry name" value="TERPENE SYNTHASE"/>
    <property type="match status" value="1"/>
</dbReference>
<name>V2WU13_MONRO</name>
<dbReference type="AlphaFoldDB" id="V2WU13"/>
<dbReference type="OrthoDB" id="6486656at2759"/>
<gene>
    <name evidence="7" type="ORF">Moror_11039</name>
</gene>
<protein>
    <recommendedName>
        <fullName evidence="6">Terpene synthase</fullName>
        <ecNumber evidence="6">4.2.3.-</ecNumber>
    </recommendedName>
</protein>
<evidence type="ECO:0000256" key="6">
    <source>
        <dbReference type="RuleBase" id="RU366034"/>
    </source>
</evidence>
<evidence type="ECO:0000256" key="3">
    <source>
        <dbReference type="ARBA" id="ARBA00022723"/>
    </source>
</evidence>
<accession>V2WU13</accession>
<dbReference type="KEGG" id="mrr:Moror_11039"/>
<dbReference type="GO" id="GO:0046872">
    <property type="term" value="F:metal ion binding"/>
    <property type="evidence" value="ECO:0007669"/>
    <property type="project" value="UniProtKB-KW"/>
</dbReference>
<evidence type="ECO:0000313" key="8">
    <source>
        <dbReference type="Proteomes" id="UP000017559"/>
    </source>
</evidence>
<keyword evidence="5 6" id="KW-0456">Lyase</keyword>
<dbReference type="SFLD" id="SFLDS00005">
    <property type="entry name" value="Isoprenoid_Synthase_Type_I"/>
    <property type="match status" value="1"/>
</dbReference>
<comment type="cofactor">
    <cofactor evidence="1 6">
        <name>Mg(2+)</name>
        <dbReference type="ChEBI" id="CHEBI:18420"/>
    </cofactor>
</comment>
<organism evidence="7 8">
    <name type="scientific">Moniliophthora roreri (strain MCA 2997)</name>
    <name type="common">Cocoa frosty pod rot fungus</name>
    <name type="synonym">Crinipellis roreri</name>
    <dbReference type="NCBI Taxonomy" id="1381753"/>
    <lineage>
        <taxon>Eukaryota</taxon>
        <taxon>Fungi</taxon>
        <taxon>Dikarya</taxon>
        <taxon>Basidiomycota</taxon>
        <taxon>Agaricomycotina</taxon>
        <taxon>Agaricomycetes</taxon>
        <taxon>Agaricomycetidae</taxon>
        <taxon>Agaricales</taxon>
        <taxon>Marasmiineae</taxon>
        <taxon>Marasmiaceae</taxon>
        <taxon>Moniliophthora</taxon>
    </lineage>
</organism>
<dbReference type="Pfam" id="PF19086">
    <property type="entry name" value="Terpene_syn_C_2"/>
    <property type="match status" value="1"/>
</dbReference>
<proteinExistence type="inferred from homology"/>
<dbReference type="InterPro" id="IPR008949">
    <property type="entry name" value="Isoprenoid_synthase_dom_sf"/>
</dbReference>
<dbReference type="GO" id="GO:0008299">
    <property type="term" value="P:isoprenoid biosynthetic process"/>
    <property type="evidence" value="ECO:0007669"/>
    <property type="project" value="UniProtKB-ARBA"/>
</dbReference>
<evidence type="ECO:0000256" key="2">
    <source>
        <dbReference type="ARBA" id="ARBA00006333"/>
    </source>
</evidence>
<dbReference type="EC" id="4.2.3.-" evidence="6"/>
<comment type="similarity">
    <text evidence="2 6">Belongs to the terpene synthase family.</text>
</comment>
<dbReference type="SFLD" id="SFLDG01020">
    <property type="entry name" value="Terpene_Cyclase_Like_2"/>
    <property type="match status" value="1"/>
</dbReference>
<dbReference type="EMBL" id="AWSO01001156">
    <property type="protein sequence ID" value="ESK85067.1"/>
    <property type="molecule type" value="Genomic_DNA"/>
</dbReference>
<dbReference type="GO" id="GO:0010333">
    <property type="term" value="F:terpene synthase activity"/>
    <property type="evidence" value="ECO:0007669"/>
    <property type="project" value="InterPro"/>
</dbReference>
<evidence type="ECO:0000313" key="7">
    <source>
        <dbReference type="EMBL" id="ESK85067.1"/>
    </source>
</evidence>
<keyword evidence="3 6" id="KW-0479">Metal-binding</keyword>
<dbReference type="PANTHER" id="PTHR35201:SF4">
    <property type="entry name" value="BETA-PINACENE SYNTHASE-RELATED"/>
    <property type="match status" value="1"/>
</dbReference>
<evidence type="ECO:0000256" key="1">
    <source>
        <dbReference type="ARBA" id="ARBA00001946"/>
    </source>
</evidence>
<evidence type="ECO:0000256" key="5">
    <source>
        <dbReference type="ARBA" id="ARBA00023239"/>
    </source>
</evidence>
<dbReference type="InterPro" id="IPR034686">
    <property type="entry name" value="Terpene_cyclase-like_2"/>
</dbReference>
<reference evidence="7 8" key="1">
    <citation type="journal article" date="2014" name="BMC Genomics">
        <title>Genome and secretome analysis of the hemibiotrophic fungal pathogen, Moniliophthora roreri, which causes frosty pod rot disease of cacao: mechanisms of the biotrophic and necrotrophic phases.</title>
        <authorList>
            <person name="Meinhardt L.W."/>
            <person name="Costa G.G.L."/>
            <person name="Thomazella D.P.T."/>
            <person name="Teixeira P.J.P.L."/>
            <person name="Carazzolle M.F."/>
            <person name="Schuster S.C."/>
            <person name="Carlson J.E."/>
            <person name="Guiltinan M.J."/>
            <person name="Mieczkowski P."/>
            <person name="Farmer A."/>
            <person name="Ramaraj T."/>
            <person name="Crozier J."/>
            <person name="Davis R.E."/>
            <person name="Shao J."/>
            <person name="Melnick R.L."/>
            <person name="Pereira G.A.G."/>
            <person name="Bailey B.A."/>
        </authorList>
    </citation>
    <scope>NUCLEOTIDE SEQUENCE [LARGE SCALE GENOMIC DNA]</scope>
    <source>
        <strain evidence="7 8">MCA 2997</strain>
    </source>
</reference>
<dbReference type="SUPFAM" id="SSF48576">
    <property type="entry name" value="Terpenoid synthases"/>
    <property type="match status" value="1"/>
</dbReference>
<evidence type="ECO:0000256" key="4">
    <source>
        <dbReference type="ARBA" id="ARBA00022842"/>
    </source>
</evidence>
<comment type="caution">
    <text evidence="7">The sequence shown here is derived from an EMBL/GenBank/DDBJ whole genome shotgun (WGS) entry which is preliminary data.</text>
</comment>
<dbReference type="Gene3D" id="1.10.600.10">
    <property type="entry name" value="Farnesyl Diphosphate Synthase"/>
    <property type="match status" value="1"/>
</dbReference>
<sequence>MSSPFELPNSFVLRNLCSITSVAFELKTANPHYELANQNISEWFRSFQTYNSTTIENFLNDGRFDIFAGLSFPHTDQDRLETCLAFFLWAFSTDDLSDVGSLRADPLGVQEGHVISYQVLFDCSARRPEYPYAAMLWDILRRIRESGTIGLCARFIQAFLEFSSAQVYQAFNRQQRRILSFDEFAPVRRCAFGVGLVETIVEYSLGLDTAIPAFVFKDPVVISIMEALGDIIAWPNDLCSFNKEQADGDYQNMVFVLQQGRQIRDLQEVVNILTDMTVKRVAEYQDLKRALPSFGAQTDSIVKRFFQAYEDFVQGCIVWYYVSPRYFGANSGLIDKEWSEIVLRKGKD</sequence>
<keyword evidence="4 6" id="KW-0460">Magnesium</keyword>
<dbReference type="Proteomes" id="UP000017559">
    <property type="component" value="Unassembled WGS sequence"/>
</dbReference>
<keyword evidence="8" id="KW-1185">Reference proteome</keyword>